<accession>A0A9Q0LH49</accession>
<protein>
    <submittedName>
        <fullName evidence="7">Secretory carrier-associated membrane protein</fullName>
    </submittedName>
</protein>
<feature type="transmembrane region" description="Helical" evidence="6">
    <location>
        <begin position="208"/>
        <end position="231"/>
    </location>
</feature>
<proteinExistence type="predicted"/>
<reference evidence="7" key="1">
    <citation type="submission" date="2022-10" db="EMBL/GenBank/DDBJ databases">
        <title>Novel sulphate-reducing endosymbionts in the free-living metamonad Anaeramoeba.</title>
        <authorList>
            <person name="Jerlstrom-Hultqvist J."/>
            <person name="Cepicka I."/>
            <person name="Gallot-Lavallee L."/>
            <person name="Salas-Leiva D."/>
            <person name="Curtis B.A."/>
            <person name="Zahonova K."/>
            <person name="Pipaliya S."/>
            <person name="Dacks J."/>
            <person name="Roger A.J."/>
        </authorList>
    </citation>
    <scope>NUCLEOTIDE SEQUENCE</scope>
    <source>
        <strain evidence="7">BMAN</strain>
    </source>
</reference>
<comment type="caution">
    <text evidence="7">The sequence shown here is derived from an EMBL/GenBank/DDBJ whole genome shotgun (WGS) entry which is preliminary data.</text>
</comment>
<dbReference type="InterPro" id="IPR007273">
    <property type="entry name" value="SCAMP"/>
</dbReference>
<evidence type="ECO:0000256" key="5">
    <source>
        <dbReference type="SAM" id="MobiDB-lite"/>
    </source>
</evidence>
<feature type="compositionally biased region" description="Basic and acidic residues" evidence="5">
    <location>
        <begin position="13"/>
        <end position="24"/>
    </location>
</feature>
<gene>
    <name evidence="7" type="ORF">M0811_10425</name>
</gene>
<evidence type="ECO:0000256" key="1">
    <source>
        <dbReference type="ARBA" id="ARBA00004141"/>
    </source>
</evidence>
<feature type="transmembrane region" description="Helical" evidence="6">
    <location>
        <begin position="139"/>
        <end position="162"/>
    </location>
</feature>
<sequence length="317" mass="36795">MSDSDQVNPFQEQSERSDRDEQNNKDGLSNFNPFQQNQNEDNDFEYDRKYTPPKEGIDNPFAKKGDEQMGDKPLTGEEKRFYLEKRNLELDEKEREIEKREKYLGEDLHRPHNWPKCYPILHHNIATDIPKENRGMIRLAYLAWIWGVIGTSWNLICVFAKLSVDGAPNKGNDVGLGLAYFLFSPPLSWIFWYRLLYKATRKNKSLKFFTFFCTFFFWMLFSAVFIIGVSGTGCGGVINLVKAFDLKAQTVGILMVVNMLIWFVQLIADVFIFRLVHRFYRSSGGSAEKAKQEATESVAKMTTDFQKEVAKQQIKQV</sequence>
<dbReference type="GO" id="GO:0055038">
    <property type="term" value="C:recycling endosome membrane"/>
    <property type="evidence" value="ECO:0007669"/>
    <property type="project" value="TreeGrafter"/>
</dbReference>
<evidence type="ECO:0000256" key="3">
    <source>
        <dbReference type="ARBA" id="ARBA00022989"/>
    </source>
</evidence>
<evidence type="ECO:0000256" key="6">
    <source>
        <dbReference type="SAM" id="Phobius"/>
    </source>
</evidence>
<keyword evidence="4 6" id="KW-0472">Membrane</keyword>
<dbReference type="GO" id="GO:0032588">
    <property type="term" value="C:trans-Golgi network membrane"/>
    <property type="evidence" value="ECO:0007669"/>
    <property type="project" value="TreeGrafter"/>
</dbReference>
<feature type="compositionally biased region" description="Basic and acidic residues" evidence="5">
    <location>
        <begin position="45"/>
        <end position="78"/>
    </location>
</feature>
<feature type="region of interest" description="Disordered" evidence="5">
    <location>
        <begin position="1"/>
        <end position="78"/>
    </location>
</feature>
<dbReference type="Proteomes" id="UP001149090">
    <property type="component" value="Unassembled WGS sequence"/>
</dbReference>
<evidence type="ECO:0000313" key="7">
    <source>
        <dbReference type="EMBL" id="KAJ5071363.1"/>
    </source>
</evidence>
<dbReference type="PANTHER" id="PTHR10687">
    <property type="entry name" value="SECRETORY CARRIER-ASSOCIATED MEMBRANE PROTEIN SCAMP"/>
    <property type="match status" value="1"/>
</dbReference>
<dbReference type="EMBL" id="JAPDFW010000089">
    <property type="protein sequence ID" value="KAJ5071363.1"/>
    <property type="molecule type" value="Genomic_DNA"/>
</dbReference>
<feature type="compositionally biased region" description="Polar residues" evidence="5">
    <location>
        <begin position="1"/>
        <end position="12"/>
    </location>
</feature>
<keyword evidence="3 6" id="KW-1133">Transmembrane helix</keyword>
<evidence type="ECO:0000256" key="4">
    <source>
        <dbReference type="ARBA" id="ARBA00023136"/>
    </source>
</evidence>
<feature type="transmembrane region" description="Helical" evidence="6">
    <location>
        <begin position="174"/>
        <end position="196"/>
    </location>
</feature>
<dbReference type="Pfam" id="PF04144">
    <property type="entry name" value="SCAMP"/>
    <property type="match status" value="1"/>
</dbReference>
<evidence type="ECO:0000256" key="2">
    <source>
        <dbReference type="ARBA" id="ARBA00022692"/>
    </source>
</evidence>
<dbReference type="PANTHER" id="PTHR10687:SF2">
    <property type="entry name" value="SECRETORY CARRIER-ASSOCIATED MEMBRANE PROTEIN"/>
    <property type="match status" value="1"/>
</dbReference>
<evidence type="ECO:0000313" key="8">
    <source>
        <dbReference type="Proteomes" id="UP001149090"/>
    </source>
</evidence>
<dbReference type="OMA" id="NMVACIF"/>
<organism evidence="7 8">
    <name type="scientific">Anaeramoeba ignava</name>
    <name type="common">Anaerobic marine amoeba</name>
    <dbReference type="NCBI Taxonomy" id="1746090"/>
    <lineage>
        <taxon>Eukaryota</taxon>
        <taxon>Metamonada</taxon>
        <taxon>Anaeramoebidae</taxon>
        <taxon>Anaeramoeba</taxon>
    </lineage>
</organism>
<dbReference type="AlphaFoldDB" id="A0A9Q0LH49"/>
<dbReference type="GO" id="GO:0015031">
    <property type="term" value="P:protein transport"/>
    <property type="evidence" value="ECO:0007669"/>
    <property type="project" value="InterPro"/>
</dbReference>
<keyword evidence="8" id="KW-1185">Reference proteome</keyword>
<feature type="transmembrane region" description="Helical" evidence="6">
    <location>
        <begin position="251"/>
        <end position="273"/>
    </location>
</feature>
<dbReference type="OrthoDB" id="242866at2759"/>
<keyword evidence="2 6" id="KW-0812">Transmembrane</keyword>
<feature type="compositionally biased region" description="Polar residues" evidence="5">
    <location>
        <begin position="25"/>
        <end position="39"/>
    </location>
</feature>
<comment type="subcellular location">
    <subcellularLocation>
        <location evidence="1">Membrane</location>
        <topology evidence="1">Multi-pass membrane protein</topology>
    </subcellularLocation>
</comment>
<name>A0A9Q0LH49_ANAIG</name>